<name>A0ABM4X0H2_COFAR</name>
<accession>A0ABM4X0H2</accession>
<dbReference type="GeneID" id="113728799"/>
<dbReference type="PANTHER" id="PTHR31956">
    <property type="entry name" value="NON-SPECIFIC PHOSPHOLIPASE C4-RELATED"/>
    <property type="match status" value="1"/>
</dbReference>
<dbReference type="Proteomes" id="UP001652660">
    <property type="component" value="Chromosome 2e"/>
</dbReference>
<protein>
    <submittedName>
        <fullName evidence="3">Non-specific phospholipase C3-like</fullName>
    </submittedName>
</protein>
<keyword evidence="1" id="KW-0378">Hydrolase</keyword>
<evidence type="ECO:0000313" key="2">
    <source>
        <dbReference type="Proteomes" id="UP001652660"/>
    </source>
</evidence>
<dbReference type="InterPro" id="IPR007312">
    <property type="entry name" value="Phosphoesterase"/>
</dbReference>
<organism evidence="2 3">
    <name type="scientific">Coffea arabica</name>
    <name type="common">Arabian coffee</name>
    <dbReference type="NCBI Taxonomy" id="13443"/>
    <lineage>
        <taxon>Eukaryota</taxon>
        <taxon>Viridiplantae</taxon>
        <taxon>Streptophyta</taxon>
        <taxon>Embryophyta</taxon>
        <taxon>Tracheophyta</taxon>
        <taxon>Spermatophyta</taxon>
        <taxon>Magnoliopsida</taxon>
        <taxon>eudicotyledons</taxon>
        <taxon>Gunneridae</taxon>
        <taxon>Pentapetalae</taxon>
        <taxon>asterids</taxon>
        <taxon>lamiids</taxon>
        <taxon>Gentianales</taxon>
        <taxon>Rubiaceae</taxon>
        <taxon>Ixoroideae</taxon>
        <taxon>Gardenieae complex</taxon>
        <taxon>Bertiereae - Coffeeae clade</taxon>
        <taxon>Coffeeae</taxon>
        <taxon>Coffea</taxon>
    </lineage>
</organism>
<dbReference type="Gene3D" id="3.40.720.10">
    <property type="entry name" value="Alkaline Phosphatase, subunit A"/>
    <property type="match status" value="1"/>
</dbReference>
<sequence>MLGWMKSLNPEIDGVTGTEWNPLSTSDPDSNSIYFGDQSGDVVPDPAHSFDAILLEQVFGVPWTSDQFSSSSASQDLSPTMEGFTQNAERFQDWIVVKIMNGFKPMSSLPETVMHGYRPESLPVYKQLISEFAVYDRRFSSTPGLTQPNTLFISSATSYGAIDFFHNSGLKFVHYHLRRTWWIL</sequence>
<evidence type="ECO:0000256" key="1">
    <source>
        <dbReference type="ARBA" id="ARBA00022801"/>
    </source>
</evidence>
<dbReference type="PANTHER" id="PTHR31956:SF28">
    <property type="entry name" value="NON-SPECIFIC PHOSPHOLIPASE C4-RELATED"/>
    <property type="match status" value="1"/>
</dbReference>
<dbReference type="Pfam" id="PF04185">
    <property type="entry name" value="Phosphoesterase"/>
    <property type="match status" value="1"/>
</dbReference>
<gene>
    <name evidence="3" type="primary">LOC113728799</name>
</gene>
<dbReference type="InterPro" id="IPR017850">
    <property type="entry name" value="Alkaline_phosphatase_core_sf"/>
</dbReference>
<reference evidence="3" key="1">
    <citation type="submission" date="2025-08" db="UniProtKB">
        <authorList>
            <consortium name="RefSeq"/>
        </authorList>
    </citation>
    <scope>IDENTIFICATION</scope>
    <source>
        <tissue evidence="3">Leaves</tissue>
    </source>
</reference>
<evidence type="ECO:0000313" key="3">
    <source>
        <dbReference type="RefSeq" id="XP_071937534.1"/>
    </source>
</evidence>
<keyword evidence="2" id="KW-1185">Reference proteome</keyword>
<proteinExistence type="predicted"/>
<dbReference type="RefSeq" id="XP_071937534.1">
    <property type="nucleotide sequence ID" value="XM_072081433.1"/>
</dbReference>